<dbReference type="Proteomes" id="UP001241758">
    <property type="component" value="Unassembled WGS sequence"/>
</dbReference>
<dbReference type="InterPro" id="IPR000120">
    <property type="entry name" value="Amidase"/>
</dbReference>
<protein>
    <submittedName>
        <fullName evidence="3">Amidase</fullName>
    </submittedName>
</protein>
<dbReference type="InterPro" id="IPR036928">
    <property type="entry name" value="AS_sf"/>
</dbReference>
<feature type="domain" description="Amidase" evidence="2">
    <location>
        <begin position="25"/>
        <end position="448"/>
    </location>
</feature>
<dbReference type="PANTHER" id="PTHR11895">
    <property type="entry name" value="TRANSAMIDASE"/>
    <property type="match status" value="1"/>
</dbReference>
<keyword evidence="4" id="KW-1185">Reference proteome</keyword>
<dbReference type="NCBIfam" id="NF005687">
    <property type="entry name" value="PRK07487.1"/>
    <property type="match status" value="1"/>
</dbReference>
<name>A0ABT6WUP4_9ACTN</name>
<dbReference type="PANTHER" id="PTHR11895:SF7">
    <property type="entry name" value="GLUTAMYL-TRNA(GLN) AMIDOTRANSFERASE SUBUNIT A, MITOCHONDRIAL"/>
    <property type="match status" value="1"/>
</dbReference>
<dbReference type="EMBL" id="JASCTH010000025">
    <property type="protein sequence ID" value="MDI6103462.1"/>
    <property type="molecule type" value="Genomic_DNA"/>
</dbReference>
<comment type="caution">
    <text evidence="3">The sequence shown here is derived from an EMBL/GenBank/DDBJ whole genome shotgun (WGS) entry which is preliminary data.</text>
</comment>
<evidence type="ECO:0000313" key="4">
    <source>
        <dbReference type="Proteomes" id="UP001241758"/>
    </source>
</evidence>
<evidence type="ECO:0000256" key="1">
    <source>
        <dbReference type="ARBA" id="ARBA00009199"/>
    </source>
</evidence>
<gene>
    <name evidence="3" type="ORF">QLQ12_33120</name>
</gene>
<dbReference type="Pfam" id="PF01425">
    <property type="entry name" value="Amidase"/>
    <property type="match status" value="1"/>
</dbReference>
<comment type="similarity">
    <text evidence="1">Belongs to the amidase family.</text>
</comment>
<dbReference type="InterPro" id="IPR023631">
    <property type="entry name" value="Amidase_dom"/>
</dbReference>
<reference evidence="3 4" key="1">
    <citation type="submission" date="2023-05" db="EMBL/GenBank/DDBJ databases">
        <title>Actinoplanes sp. NEAU-A12 genome sequencing.</title>
        <authorList>
            <person name="Wang Z.-S."/>
        </authorList>
    </citation>
    <scope>NUCLEOTIDE SEQUENCE [LARGE SCALE GENOMIC DNA]</scope>
    <source>
        <strain evidence="3 4">NEAU-A12</strain>
    </source>
</reference>
<dbReference type="SUPFAM" id="SSF75304">
    <property type="entry name" value="Amidase signature (AS) enzymes"/>
    <property type="match status" value="1"/>
</dbReference>
<accession>A0ABT6WUP4</accession>
<evidence type="ECO:0000259" key="2">
    <source>
        <dbReference type="Pfam" id="PF01425"/>
    </source>
</evidence>
<proteinExistence type="inferred from homology"/>
<sequence length="471" mass="48569">MDVTELTATGIAAGVRGGRFTATAVVEAHLARIAEVNPRVNAVTVVLADKARETAAAVDARIAAGEEPGPLAGVPITVKENIDLTWSATTSGLTFAAGHVPQANATFVDRLLAAGAIPVGRGNMPDIGLRWDTDNDLFGRTRNPWNPARVPGGSSGGDAVAVATGMAAAGLGNDYGGSLRLPAHAAGITALRPSAGRVAAPGRGAEPLPLSIQHMAVNGPLARSVADLDLIFGLMHGADDHDPLSVSIPHPSGYDGPRRVAVTVDPAGWGEVDPAVIAAVRSAAGALAAAGWEVEEVEPPAVDRCATLWRQLSSTENAPMLLTPGVFPGPLSAGTVEYFRDNIAGVELLDTSAAYQSAWAERFVHAAAWRAFHARYPIVLGPVTTRPMPEIGFDLSGPAAATALWRAYRLLVTVNFLGLPAVAVPTGVSGRRPLGVQVIAGLHREHTALAAARDIEAAFAPITPIRPLTVA</sequence>
<organism evidence="3 4">
    <name type="scientific">Actinoplanes sandaracinus</name>
    <dbReference type="NCBI Taxonomy" id="3045177"/>
    <lineage>
        <taxon>Bacteria</taxon>
        <taxon>Bacillati</taxon>
        <taxon>Actinomycetota</taxon>
        <taxon>Actinomycetes</taxon>
        <taxon>Micromonosporales</taxon>
        <taxon>Micromonosporaceae</taxon>
        <taxon>Actinoplanes</taxon>
    </lineage>
</organism>
<dbReference type="PROSITE" id="PS00571">
    <property type="entry name" value="AMIDASES"/>
    <property type="match status" value="1"/>
</dbReference>
<dbReference type="RefSeq" id="WP_282764587.1">
    <property type="nucleotide sequence ID" value="NZ_JASCTH010000025.1"/>
</dbReference>
<evidence type="ECO:0000313" key="3">
    <source>
        <dbReference type="EMBL" id="MDI6103462.1"/>
    </source>
</evidence>
<dbReference type="InterPro" id="IPR020556">
    <property type="entry name" value="Amidase_CS"/>
</dbReference>
<dbReference type="Gene3D" id="3.90.1300.10">
    <property type="entry name" value="Amidase signature (AS) domain"/>
    <property type="match status" value="1"/>
</dbReference>